<gene>
    <name evidence="1" type="ORF">C2G38_2159953</name>
</gene>
<organism evidence="1 2">
    <name type="scientific">Gigaspora rosea</name>
    <dbReference type="NCBI Taxonomy" id="44941"/>
    <lineage>
        <taxon>Eukaryota</taxon>
        <taxon>Fungi</taxon>
        <taxon>Fungi incertae sedis</taxon>
        <taxon>Mucoromycota</taxon>
        <taxon>Glomeromycotina</taxon>
        <taxon>Glomeromycetes</taxon>
        <taxon>Diversisporales</taxon>
        <taxon>Gigasporaceae</taxon>
        <taxon>Gigaspora</taxon>
    </lineage>
</organism>
<accession>A0A397W0D5</accession>
<sequence length="70" mass="7418">MFLGGLKDMNAALVAVVAPKSLSEAVAAARRVEAGNYYDRHNAKVAKQAGNSGSWKSAVCYKYGLGVEKE</sequence>
<dbReference type="AlphaFoldDB" id="A0A397W0D5"/>
<proteinExistence type="predicted"/>
<name>A0A397W0D5_9GLOM</name>
<evidence type="ECO:0000313" key="1">
    <source>
        <dbReference type="EMBL" id="RIB27668.1"/>
    </source>
</evidence>
<reference evidence="1 2" key="1">
    <citation type="submission" date="2018-06" db="EMBL/GenBank/DDBJ databases">
        <title>Comparative genomics reveals the genomic features of Rhizophagus irregularis, R. cerebriforme, R. diaphanum and Gigaspora rosea, and their symbiotic lifestyle signature.</title>
        <authorList>
            <person name="Morin E."/>
            <person name="San Clemente H."/>
            <person name="Chen E.C.H."/>
            <person name="De La Providencia I."/>
            <person name="Hainaut M."/>
            <person name="Kuo A."/>
            <person name="Kohler A."/>
            <person name="Murat C."/>
            <person name="Tang N."/>
            <person name="Roy S."/>
            <person name="Loubradou J."/>
            <person name="Henrissat B."/>
            <person name="Grigoriev I.V."/>
            <person name="Corradi N."/>
            <person name="Roux C."/>
            <person name="Martin F.M."/>
        </authorList>
    </citation>
    <scope>NUCLEOTIDE SEQUENCE [LARGE SCALE GENOMIC DNA]</scope>
    <source>
        <strain evidence="1 2">DAOM 194757</strain>
    </source>
</reference>
<dbReference type="Proteomes" id="UP000266673">
    <property type="component" value="Unassembled WGS sequence"/>
</dbReference>
<comment type="caution">
    <text evidence="1">The sequence shown here is derived from an EMBL/GenBank/DDBJ whole genome shotgun (WGS) entry which is preliminary data.</text>
</comment>
<dbReference type="EMBL" id="QKWP01000091">
    <property type="protein sequence ID" value="RIB27668.1"/>
    <property type="molecule type" value="Genomic_DNA"/>
</dbReference>
<keyword evidence="2" id="KW-1185">Reference proteome</keyword>
<dbReference type="OrthoDB" id="2384430at2759"/>
<protein>
    <submittedName>
        <fullName evidence="1">Uncharacterized protein</fullName>
    </submittedName>
</protein>
<evidence type="ECO:0000313" key="2">
    <source>
        <dbReference type="Proteomes" id="UP000266673"/>
    </source>
</evidence>